<dbReference type="InterPro" id="IPR036649">
    <property type="entry name" value="Pyrophosphatase_sf"/>
</dbReference>
<dbReference type="Proteomes" id="UP001401887">
    <property type="component" value="Unassembled WGS sequence"/>
</dbReference>
<reference evidence="1 2" key="1">
    <citation type="submission" date="2024-02" db="EMBL/GenBank/DDBJ databases">
        <title>Deinococcus carri NBRC 110142.</title>
        <authorList>
            <person name="Ichikawa N."/>
            <person name="Katano-Makiyama Y."/>
            <person name="Hidaka K."/>
        </authorList>
    </citation>
    <scope>NUCLEOTIDE SEQUENCE [LARGE SCALE GENOMIC DNA]</scope>
    <source>
        <strain evidence="1 2">NBRC 110142</strain>
    </source>
</reference>
<sequence>MTRLAERPPREGPREGVVEWTRGTLERFVWRGGEVVPYRTEPWPAPVNYGCLPGILNPADGAEVDAVWLGEPRPVGERVRATPAGLLHLADGDHKVVFGPLEEHHGGDLLALLAWFPPERGARLEGAQAAEDWLASLPGES</sequence>
<dbReference type="RefSeq" id="WP_345461139.1">
    <property type="nucleotide sequence ID" value="NZ_BAABRP010000001.1"/>
</dbReference>
<evidence type="ECO:0008006" key="3">
    <source>
        <dbReference type="Google" id="ProtNLM"/>
    </source>
</evidence>
<dbReference type="EMBL" id="BAABRP010000001">
    <property type="protein sequence ID" value="GAA5512059.1"/>
    <property type="molecule type" value="Genomic_DNA"/>
</dbReference>
<gene>
    <name evidence="1" type="ORF">Dcar01_00773</name>
</gene>
<name>A0ABP9W3X9_9DEIO</name>
<dbReference type="Gene3D" id="3.90.80.10">
    <property type="entry name" value="Inorganic pyrophosphatase"/>
    <property type="match status" value="1"/>
</dbReference>
<comment type="caution">
    <text evidence="1">The sequence shown here is derived from an EMBL/GenBank/DDBJ whole genome shotgun (WGS) entry which is preliminary data.</text>
</comment>
<evidence type="ECO:0000313" key="1">
    <source>
        <dbReference type="EMBL" id="GAA5512059.1"/>
    </source>
</evidence>
<proteinExistence type="predicted"/>
<evidence type="ECO:0000313" key="2">
    <source>
        <dbReference type="Proteomes" id="UP001401887"/>
    </source>
</evidence>
<keyword evidence="2" id="KW-1185">Reference proteome</keyword>
<dbReference type="SUPFAM" id="SSF50324">
    <property type="entry name" value="Inorganic pyrophosphatase"/>
    <property type="match status" value="1"/>
</dbReference>
<protein>
    <recommendedName>
        <fullName evidence="3">Inorganic diphosphatase</fullName>
    </recommendedName>
</protein>
<accession>A0ABP9W3X9</accession>
<organism evidence="1 2">
    <name type="scientific">Deinococcus carri</name>
    <dbReference type="NCBI Taxonomy" id="1211323"/>
    <lineage>
        <taxon>Bacteria</taxon>
        <taxon>Thermotogati</taxon>
        <taxon>Deinococcota</taxon>
        <taxon>Deinococci</taxon>
        <taxon>Deinococcales</taxon>
        <taxon>Deinococcaceae</taxon>
        <taxon>Deinococcus</taxon>
    </lineage>
</organism>